<comment type="similarity">
    <text evidence="1">Belongs to the plant acyltransferase family.</text>
</comment>
<evidence type="ECO:0000313" key="5">
    <source>
        <dbReference type="Proteomes" id="UP000008810"/>
    </source>
</evidence>
<reference evidence="3 4" key="1">
    <citation type="journal article" date="2010" name="Nature">
        <title>Genome sequencing and analysis of the model grass Brachypodium distachyon.</title>
        <authorList>
            <consortium name="International Brachypodium Initiative"/>
        </authorList>
    </citation>
    <scope>NUCLEOTIDE SEQUENCE [LARGE SCALE GENOMIC DNA]</scope>
    <source>
        <strain evidence="3 4">Bd21</strain>
    </source>
</reference>
<evidence type="ECO:0000313" key="3">
    <source>
        <dbReference type="EMBL" id="PNT61474.1"/>
    </source>
</evidence>
<dbReference type="Gene3D" id="3.30.559.10">
    <property type="entry name" value="Chloramphenicol acetyltransferase-like domain"/>
    <property type="match status" value="2"/>
</dbReference>
<dbReference type="STRING" id="15368.A0A2K2CHG6"/>
<keyword evidence="5" id="KW-1185">Reference proteome</keyword>
<name>A0A2K2CHG6_BRADI</name>
<feature type="compositionally biased region" description="Polar residues" evidence="2">
    <location>
        <begin position="1"/>
        <end position="30"/>
    </location>
</feature>
<dbReference type="AlphaFoldDB" id="A0A2K2CHG6"/>
<dbReference type="EMBL" id="CM000884">
    <property type="protein sequence ID" value="PNT61474.1"/>
    <property type="molecule type" value="Genomic_DNA"/>
</dbReference>
<dbReference type="Proteomes" id="UP000008810">
    <property type="component" value="Chromosome 5"/>
</dbReference>
<protein>
    <submittedName>
        <fullName evidence="3 4">Uncharacterized protein</fullName>
    </submittedName>
</protein>
<dbReference type="ExpressionAtlas" id="A0A2K2CHG6">
    <property type="expression patterns" value="baseline"/>
</dbReference>
<dbReference type="OrthoDB" id="444127at2759"/>
<dbReference type="PANTHER" id="PTHR31147:SF12">
    <property type="entry name" value="ACYL TRANSFERASE 8"/>
    <property type="match status" value="1"/>
</dbReference>
<reference evidence="3" key="2">
    <citation type="submission" date="2017-06" db="EMBL/GenBank/DDBJ databases">
        <title>WGS assembly of Brachypodium distachyon.</title>
        <authorList>
            <consortium name="The International Brachypodium Initiative"/>
            <person name="Lucas S."/>
            <person name="Harmon-Smith M."/>
            <person name="Lail K."/>
            <person name="Tice H."/>
            <person name="Grimwood J."/>
            <person name="Bruce D."/>
            <person name="Barry K."/>
            <person name="Shu S."/>
            <person name="Lindquist E."/>
            <person name="Wang M."/>
            <person name="Pitluck S."/>
            <person name="Vogel J.P."/>
            <person name="Garvin D.F."/>
            <person name="Mockler T.C."/>
            <person name="Schmutz J."/>
            <person name="Rokhsar D."/>
            <person name="Bevan M.W."/>
        </authorList>
    </citation>
    <scope>NUCLEOTIDE SEQUENCE</scope>
    <source>
        <strain evidence="3">Bd21</strain>
    </source>
</reference>
<dbReference type="InterPro" id="IPR050898">
    <property type="entry name" value="Plant_acyltransferase"/>
</dbReference>
<reference evidence="4" key="3">
    <citation type="submission" date="2018-08" db="UniProtKB">
        <authorList>
            <consortium name="EnsemblPlants"/>
        </authorList>
    </citation>
    <scope>IDENTIFICATION</scope>
    <source>
        <strain evidence="4">cv. Bd21</strain>
    </source>
</reference>
<feature type="region of interest" description="Disordered" evidence="2">
    <location>
        <begin position="1"/>
        <end position="44"/>
    </location>
</feature>
<organism evidence="3">
    <name type="scientific">Brachypodium distachyon</name>
    <name type="common">Purple false brome</name>
    <name type="synonym">Trachynia distachya</name>
    <dbReference type="NCBI Taxonomy" id="15368"/>
    <lineage>
        <taxon>Eukaryota</taxon>
        <taxon>Viridiplantae</taxon>
        <taxon>Streptophyta</taxon>
        <taxon>Embryophyta</taxon>
        <taxon>Tracheophyta</taxon>
        <taxon>Spermatophyta</taxon>
        <taxon>Magnoliopsida</taxon>
        <taxon>Liliopsida</taxon>
        <taxon>Poales</taxon>
        <taxon>Poaceae</taxon>
        <taxon>BOP clade</taxon>
        <taxon>Pooideae</taxon>
        <taxon>Stipodae</taxon>
        <taxon>Brachypodieae</taxon>
        <taxon>Brachypodium</taxon>
    </lineage>
</organism>
<dbReference type="InterPro" id="IPR023213">
    <property type="entry name" value="CAT-like_dom_sf"/>
</dbReference>
<accession>A0A2K2CHG6</accession>
<dbReference type="PANTHER" id="PTHR31147">
    <property type="entry name" value="ACYL TRANSFERASE 4"/>
    <property type="match status" value="1"/>
</dbReference>
<dbReference type="Pfam" id="PF02458">
    <property type="entry name" value="Transferase"/>
    <property type="match status" value="2"/>
</dbReference>
<evidence type="ECO:0000256" key="1">
    <source>
        <dbReference type="ARBA" id="ARBA00009861"/>
    </source>
</evidence>
<sequence length="261" mass="27940">PRAVSLTQNNPSESNPQIACTKTSSTSRGNPESAPLPASAGEGRAAAAPNLPLPQTLFPKLILLVLEVMQFACGGFVVGFRFSHAVADGPGAAQFTTAAGEIAPGRAGPSVKAAWGREAIPTELRLQYLAMDISTDYIEHFKARFLEHAGPKCSAFEVLIAKAWQARTRAARFACGTPVHVCFAMNARSALPTSPRAIPDGFYGYCYYIMRVSAPAEAVSDAPLHDVVRLIHDGKKRLPSEFARWSRGEMNDGDGDPNQIT</sequence>
<evidence type="ECO:0000313" key="4">
    <source>
        <dbReference type="EnsemblPlants" id="PNT61474"/>
    </source>
</evidence>
<dbReference type="Gramene" id="PNT61474">
    <property type="protein sequence ID" value="PNT61474"/>
    <property type="gene ID" value="BRADI_5g15600v3"/>
</dbReference>
<proteinExistence type="inferred from homology"/>
<feature type="non-terminal residue" evidence="3">
    <location>
        <position position="1"/>
    </location>
</feature>
<evidence type="ECO:0000256" key="2">
    <source>
        <dbReference type="SAM" id="MobiDB-lite"/>
    </source>
</evidence>
<dbReference type="EnsemblPlants" id="PNT61474">
    <property type="protein sequence ID" value="PNT61474"/>
    <property type="gene ID" value="BRADI_5g15600v3"/>
</dbReference>
<dbReference type="GO" id="GO:0016747">
    <property type="term" value="F:acyltransferase activity, transferring groups other than amino-acyl groups"/>
    <property type="evidence" value="ECO:0007669"/>
    <property type="project" value="UniProtKB-ARBA"/>
</dbReference>
<gene>
    <name evidence="4" type="primary">LOC100844647</name>
    <name evidence="3" type="ORF">BRADI_5g15600v3</name>
</gene>